<dbReference type="EMBL" id="SWND01000003">
    <property type="protein sequence ID" value="NFF01297.1"/>
    <property type="molecule type" value="Genomic_DNA"/>
</dbReference>
<accession>A0A6B4GSG0</accession>
<reference evidence="1 2" key="1">
    <citation type="submission" date="2019-04" db="EMBL/GenBank/DDBJ databases">
        <title>Genome sequencing of Clostridium botulinum Groups I-IV and Clostridium butyricum.</title>
        <authorList>
            <person name="Brunt J."/>
            <person name="Van Vliet A.H.M."/>
            <person name="Stringer S.C."/>
            <person name="Carter A.T."/>
            <person name="Peck M.W."/>
        </authorList>
    </citation>
    <scope>NUCLEOTIDE SEQUENCE [LARGE SCALE GENOMIC DNA]</scope>
    <source>
        <strain evidence="1 2">IFR 18/054</strain>
    </source>
</reference>
<gene>
    <name evidence="1" type="ORF">FCV25_05820</name>
</gene>
<comment type="caution">
    <text evidence="1">The sequence shown here is derived from an EMBL/GenBank/DDBJ whole genome shotgun (WGS) entry which is preliminary data.</text>
</comment>
<protein>
    <submittedName>
        <fullName evidence="1">FeoB-associated Cys-rich membrane protein</fullName>
    </submittedName>
</protein>
<dbReference type="Proteomes" id="UP000472521">
    <property type="component" value="Unassembled WGS sequence"/>
</dbReference>
<evidence type="ECO:0000313" key="1">
    <source>
        <dbReference type="EMBL" id="NFF01297.1"/>
    </source>
</evidence>
<organism evidence="1 2">
    <name type="scientific">Clostridium botulinum</name>
    <dbReference type="NCBI Taxonomy" id="1491"/>
    <lineage>
        <taxon>Bacteria</taxon>
        <taxon>Bacillati</taxon>
        <taxon>Bacillota</taxon>
        <taxon>Clostridia</taxon>
        <taxon>Eubacteriales</taxon>
        <taxon>Clostridiaceae</taxon>
        <taxon>Clostridium</taxon>
    </lineage>
</organism>
<sequence>MIGFIFIAIITLYASHVIYKRMNNMKKGKFCNCGCSECQLKCRSKE</sequence>
<proteinExistence type="predicted"/>
<name>A0A6B4GSG0_CLOBO</name>
<evidence type="ECO:0000313" key="2">
    <source>
        <dbReference type="Proteomes" id="UP000472521"/>
    </source>
</evidence>
<dbReference type="AlphaFoldDB" id="A0A6B4GSG0"/>